<dbReference type="GO" id="GO:0016491">
    <property type="term" value="F:oxidoreductase activity"/>
    <property type="evidence" value="ECO:0007669"/>
    <property type="project" value="TreeGrafter"/>
</dbReference>
<proteinExistence type="inferred from homology"/>
<dbReference type="InterPro" id="IPR002347">
    <property type="entry name" value="SDR_fam"/>
</dbReference>
<dbReference type="InterPro" id="IPR036291">
    <property type="entry name" value="NAD(P)-bd_dom_sf"/>
</dbReference>
<keyword evidence="3" id="KW-1185">Reference proteome</keyword>
<sequence length="261" mass="27553">SSMAGLQVRSVLVTGANRGIGLGLVQQFLGMTNPPKWVFASCRDPKGQQVQELQNLASKHPNLVIIPLEVTAPASIKAAAARVGEQLGGSGLNLLINNAGIAKVNLLDNETLEDMTRTYTTNTAGPLLLGQAFLPLLKKAAQGSPGSALSCSKAAIVNMSSSGGSITSLEGWDLMQVVSYRCSKAALNMLTKCQSLGYREHGILCIALHPGWVQTDMGNSVGFTPPLTVDESVRGMLKVLSSLSEKDTGTFLDWEGKAISW</sequence>
<protein>
    <submittedName>
        <fullName evidence="2">C-factor</fullName>
    </submittedName>
</protein>
<dbReference type="CDD" id="cd05325">
    <property type="entry name" value="carb_red_sniffer_like_SDR_c"/>
    <property type="match status" value="1"/>
</dbReference>
<name>A0A091FQF7_CUCCA</name>
<feature type="non-terminal residue" evidence="2">
    <location>
        <position position="261"/>
    </location>
</feature>
<evidence type="ECO:0000256" key="1">
    <source>
        <dbReference type="RuleBase" id="RU000363"/>
    </source>
</evidence>
<dbReference type="Proteomes" id="UP000053760">
    <property type="component" value="Unassembled WGS sequence"/>
</dbReference>
<dbReference type="Gene3D" id="3.40.50.720">
    <property type="entry name" value="NAD(P)-binding Rossmann-like Domain"/>
    <property type="match status" value="1"/>
</dbReference>
<accession>A0A091FQF7</accession>
<dbReference type="PANTHER" id="PTHR43544:SF38">
    <property type="entry name" value="C-FACTOR-RELATED"/>
    <property type="match status" value="1"/>
</dbReference>
<dbReference type="SUPFAM" id="SSF51735">
    <property type="entry name" value="NAD(P)-binding Rossmann-fold domains"/>
    <property type="match status" value="1"/>
</dbReference>
<dbReference type="InterPro" id="IPR051468">
    <property type="entry name" value="Fungal_SecMetab_SDRs"/>
</dbReference>
<feature type="non-terminal residue" evidence="2">
    <location>
        <position position="1"/>
    </location>
</feature>
<dbReference type="PANTHER" id="PTHR43544">
    <property type="entry name" value="SHORT-CHAIN DEHYDROGENASE/REDUCTASE"/>
    <property type="match status" value="1"/>
</dbReference>
<dbReference type="GO" id="GO:0005737">
    <property type="term" value="C:cytoplasm"/>
    <property type="evidence" value="ECO:0007669"/>
    <property type="project" value="TreeGrafter"/>
</dbReference>
<evidence type="ECO:0000313" key="3">
    <source>
        <dbReference type="Proteomes" id="UP000053760"/>
    </source>
</evidence>
<dbReference type="PRINTS" id="PR00080">
    <property type="entry name" value="SDRFAMILY"/>
</dbReference>
<dbReference type="PRINTS" id="PR00081">
    <property type="entry name" value="GDHRDH"/>
</dbReference>
<comment type="similarity">
    <text evidence="1">Belongs to the short-chain dehydrogenases/reductases (SDR) family.</text>
</comment>
<dbReference type="EMBL" id="KL447260">
    <property type="protein sequence ID" value="KFO71394.1"/>
    <property type="molecule type" value="Genomic_DNA"/>
</dbReference>
<organism evidence="2 3">
    <name type="scientific">Cuculus canorus</name>
    <name type="common">Common cuckoo</name>
    <dbReference type="NCBI Taxonomy" id="55661"/>
    <lineage>
        <taxon>Eukaryota</taxon>
        <taxon>Metazoa</taxon>
        <taxon>Chordata</taxon>
        <taxon>Craniata</taxon>
        <taxon>Vertebrata</taxon>
        <taxon>Euteleostomi</taxon>
        <taxon>Archelosauria</taxon>
        <taxon>Archosauria</taxon>
        <taxon>Dinosauria</taxon>
        <taxon>Saurischia</taxon>
        <taxon>Theropoda</taxon>
        <taxon>Coelurosauria</taxon>
        <taxon>Aves</taxon>
        <taxon>Neognathae</taxon>
        <taxon>Neoaves</taxon>
        <taxon>Otidimorphae</taxon>
        <taxon>Cuculiformes</taxon>
        <taxon>Cuculidae</taxon>
        <taxon>Cuculus</taxon>
    </lineage>
</organism>
<gene>
    <name evidence="2" type="ORF">N303_10380</name>
</gene>
<dbReference type="Pfam" id="PF00106">
    <property type="entry name" value="adh_short"/>
    <property type="match status" value="1"/>
</dbReference>
<reference evidence="2 3" key="1">
    <citation type="submission" date="2014-04" db="EMBL/GenBank/DDBJ databases">
        <title>Genome evolution of avian class.</title>
        <authorList>
            <person name="Zhang G."/>
            <person name="Li C."/>
        </authorList>
    </citation>
    <scope>NUCLEOTIDE SEQUENCE [LARGE SCALE GENOMIC DNA]</scope>
    <source>
        <strain evidence="2">BGI_N303</strain>
    </source>
</reference>
<evidence type="ECO:0000313" key="2">
    <source>
        <dbReference type="EMBL" id="KFO71394.1"/>
    </source>
</evidence>
<dbReference type="AlphaFoldDB" id="A0A091FQF7"/>